<dbReference type="Pfam" id="PF19922">
    <property type="entry name" value="bpX6"/>
    <property type="match status" value="2"/>
</dbReference>
<feature type="domain" description="MoxR-vWA-beta-propeller ternary system" evidence="2">
    <location>
        <begin position="17"/>
        <end position="87"/>
    </location>
</feature>
<feature type="compositionally biased region" description="Basic and acidic residues" evidence="1">
    <location>
        <begin position="94"/>
        <end position="106"/>
    </location>
</feature>
<keyword evidence="4" id="KW-1185">Reference proteome</keyword>
<proteinExistence type="predicted"/>
<evidence type="ECO:0000313" key="4">
    <source>
        <dbReference type="Proteomes" id="UP001499959"/>
    </source>
</evidence>
<feature type="region of interest" description="Disordered" evidence="1">
    <location>
        <begin position="246"/>
        <end position="271"/>
    </location>
</feature>
<comment type="caution">
    <text evidence="3">The sequence shown here is derived from an EMBL/GenBank/DDBJ whole genome shotgun (WGS) entry which is preliminary data.</text>
</comment>
<evidence type="ECO:0000256" key="1">
    <source>
        <dbReference type="SAM" id="MobiDB-lite"/>
    </source>
</evidence>
<dbReference type="InterPro" id="IPR045547">
    <property type="entry name" value="bpX6"/>
</dbReference>
<evidence type="ECO:0000259" key="2">
    <source>
        <dbReference type="Pfam" id="PF19922"/>
    </source>
</evidence>
<evidence type="ECO:0000313" key="3">
    <source>
        <dbReference type="EMBL" id="GAA4785974.1"/>
    </source>
</evidence>
<name>A0ABP9AU65_9GAMM</name>
<accession>A0ABP9AU65</accession>
<feature type="domain" description="MoxR-vWA-beta-propeller ternary system" evidence="2">
    <location>
        <begin position="112"/>
        <end position="206"/>
    </location>
</feature>
<dbReference type="RefSeq" id="WP_345302043.1">
    <property type="nucleotide sequence ID" value="NZ_BAABJE010000002.1"/>
</dbReference>
<organism evidence="3 4">
    <name type="scientific">Lysobacter hankyongensis</name>
    <dbReference type="NCBI Taxonomy" id="1176535"/>
    <lineage>
        <taxon>Bacteria</taxon>
        <taxon>Pseudomonadati</taxon>
        <taxon>Pseudomonadota</taxon>
        <taxon>Gammaproteobacteria</taxon>
        <taxon>Lysobacterales</taxon>
        <taxon>Lysobacteraceae</taxon>
        <taxon>Lysobacter</taxon>
    </lineage>
</organism>
<sequence>MRTDADAIDAVANDDAVRLPLWRGVQPVAALWFDAARFDEIARVARMLGAWRSGAQALRFADGDLLRFPQATLADCATLPGLALCALRHDSGKHDSGRHDSGRHDAGAQGPLGSAPLAADELQRVRGFDLVLVRGARPCGLRLADGVPLDLSVWVEIGDFTLHDTFDCSATLAPPALPVLRGKGVREVLGDRIPPPSEEREEFLKRILADARTRQRTPIATADGRRTGEDLFGRVLRWLGSGAHGMPGKSASGHGVAAGGGVQARRAPTPPSALRDALTRLAIATRASRLIGWRQGAYLRRMMKRFEDGDLGEALRHALPIDATGASLGQAFGTPGRRGDLRLGTDTGPSVNVHLDEMVRAHLREMYRRSFERLDREGRIDEAVFVLGELLNARQECLDYLERHDRHAQAAELSMAWDMPAATTVRLLLLAGDWTRAVQIARRDGVFASAVSAMEQQHPEQARKLRLLWGESLADRGEWLAAMDAVWPLPEARALAIEWLRIAEEAGETLSARALVRRAERLPDTLERHGDRIRALARPGDDPADTEAAAEARSALAEALLTAPQRTPAIAAIANALLPAIAGDRAAGRNLLGKSRLNKLLSFGGDPYLKADLPAWSLPPASQRTSLWERRSARAFAAPSAGLMAIHDVVPLPERRYLIALGEAGVAVVDARGRVQQRYATPAEKLVIADNGLVALAVARRETLSRVSRLDLVRRTVADLGSLRADAHASNFDGAAWSVVADNRILVIDTAKSLREVIWHVGDLPGPLVAARHDAQYELYLMRTPLGFEHWTYHLPARRLASREIVKLDPQRPCLLLPFGGVCQPMLESLSETHLHVSFDTQSRRREIEIAAGDGRSFGHVSAEQIGIGCHAARQGLVVAVSTPDRTHFAVSRMAGGDTVATVDWPAGATPQFRESDGHLVFFDDAGRMLDIHADRETVTAFSLC</sequence>
<feature type="region of interest" description="Disordered" evidence="1">
    <location>
        <begin position="94"/>
        <end position="113"/>
    </location>
</feature>
<protein>
    <recommendedName>
        <fullName evidence="2">MoxR-vWA-beta-propeller ternary system domain-containing protein</fullName>
    </recommendedName>
</protein>
<gene>
    <name evidence="3" type="ORF">GCM10023307_08360</name>
</gene>
<reference evidence="4" key="1">
    <citation type="journal article" date="2019" name="Int. J. Syst. Evol. Microbiol.">
        <title>The Global Catalogue of Microorganisms (GCM) 10K type strain sequencing project: providing services to taxonomists for standard genome sequencing and annotation.</title>
        <authorList>
            <consortium name="The Broad Institute Genomics Platform"/>
            <consortium name="The Broad Institute Genome Sequencing Center for Infectious Disease"/>
            <person name="Wu L."/>
            <person name="Ma J."/>
        </authorList>
    </citation>
    <scope>NUCLEOTIDE SEQUENCE [LARGE SCALE GENOMIC DNA]</scope>
    <source>
        <strain evidence="4">JCM 18204</strain>
    </source>
</reference>
<dbReference type="Proteomes" id="UP001499959">
    <property type="component" value="Unassembled WGS sequence"/>
</dbReference>
<dbReference type="EMBL" id="BAABJE010000002">
    <property type="protein sequence ID" value="GAA4785974.1"/>
    <property type="molecule type" value="Genomic_DNA"/>
</dbReference>